<comment type="caution">
    <text evidence="3">The sequence shown here is derived from an EMBL/GenBank/DDBJ whole genome shotgun (WGS) entry which is preliminary data.</text>
</comment>
<organism evidence="3 4">
    <name type="scientific">Protea cynaroides</name>
    <dbReference type="NCBI Taxonomy" id="273540"/>
    <lineage>
        <taxon>Eukaryota</taxon>
        <taxon>Viridiplantae</taxon>
        <taxon>Streptophyta</taxon>
        <taxon>Embryophyta</taxon>
        <taxon>Tracheophyta</taxon>
        <taxon>Spermatophyta</taxon>
        <taxon>Magnoliopsida</taxon>
        <taxon>Proteales</taxon>
        <taxon>Proteaceae</taxon>
        <taxon>Protea</taxon>
    </lineage>
</organism>
<accession>A0A9Q0GNI5</accession>
<dbReference type="Proteomes" id="UP001141806">
    <property type="component" value="Unassembled WGS sequence"/>
</dbReference>
<feature type="region of interest" description="Disordered" evidence="1">
    <location>
        <begin position="103"/>
        <end position="133"/>
    </location>
</feature>
<sequence length="162" mass="17782">MFDISKSLSIQLSIKRCNGADHRILVKYERLPIFCYYCGLLGHEQNRCIKGFEADQAHRNLQGGNSSSVCPLLPARCYSPDTKGVTPNKRLVEEAKIVAVVNTSSSSTKEQGTPTTHSNSSTNKETQRSQFTEASHRLSYMPAGASFPCQNGREIIASLAEA</sequence>
<gene>
    <name evidence="3" type="ORF">NE237_027018</name>
</gene>
<keyword evidence="4" id="KW-1185">Reference proteome</keyword>
<dbReference type="Pfam" id="PF14392">
    <property type="entry name" value="zf-CCHC_4"/>
    <property type="match status" value="1"/>
</dbReference>
<dbReference type="InterPro" id="IPR025836">
    <property type="entry name" value="Zn_knuckle_CX2CX4HX4C"/>
</dbReference>
<protein>
    <recommendedName>
        <fullName evidence="2">Zinc knuckle CX2CX4HX4C domain-containing protein</fullName>
    </recommendedName>
</protein>
<name>A0A9Q0GNI5_9MAGN</name>
<evidence type="ECO:0000313" key="3">
    <source>
        <dbReference type="EMBL" id="KAJ4950186.1"/>
    </source>
</evidence>
<evidence type="ECO:0000259" key="2">
    <source>
        <dbReference type="Pfam" id="PF14392"/>
    </source>
</evidence>
<evidence type="ECO:0000313" key="4">
    <source>
        <dbReference type="Proteomes" id="UP001141806"/>
    </source>
</evidence>
<feature type="domain" description="Zinc knuckle CX2CX4HX4C" evidence="2">
    <location>
        <begin position="2"/>
        <end position="49"/>
    </location>
</feature>
<dbReference type="OrthoDB" id="990316at2759"/>
<dbReference type="AlphaFoldDB" id="A0A9Q0GNI5"/>
<reference evidence="3" key="1">
    <citation type="journal article" date="2023" name="Plant J.">
        <title>The genome of the king protea, Protea cynaroides.</title>
        <authorList>
            <person name="Chang J."/>
            <person name="Duong T.A."/>
            <person name="Schoeman C."/>
            <person name="Ma X."/>
            <person name="Roodt D."/>
            <person name="Barker N."/>
            <person name="Li Z."/>
            <person name="Van de Peer Y."/>
            <person name="Mizrachi E."/>
        </authorList>
    </citation>
    <scope>NUCLEOTIDE SEQUENCE</scope>
    <source>
        <tissue evidence="3">Young leaves</tissue>
    </source>
</reference>
<dbReference type="EMBL" id="JAMYWD010000012">
    <property type="protein sequence ID" value="KAJ4950186.1"/>
    <property type="molecule type" value="Genomic_DNA"/>
</dbReference>
<evidence type="ECO:0000256" key="1">
    <source>
        <dbReference type="SAM" id="MobiDB-lite"/>
    </source>
</evidence>
<proteinExistence type="predicted"/>